<dbReference type="PRINTS" id="PR01041">
    <property type="entry name" value="TRNASYNTHMET"/>
</dbReference>
<evidence type="ECO:0000256" key="2">
    <source>
        <dbReference type="ARBA" id="ARBA00022598"/>
    </source>
</evidence>
<evidence type="ECO:0000256" key="3">
    <source>
        <dbReference type="ARBA" id="ARBA00022741"/>
    </source>
</evidence>
<keyword evidence="14" id="KW-1185">Reference proteome</keyword>
<dbReference type="InterPro" id="IPR014729">
    <property type="entry name" value="Rossmann-like_a/b/a_fold"/>
</dbReference>
<keyword evidence="2 10" id="KW-0436">Ligase</keyword>
<dbReference type="GO" id="GO:0005739">
    <property type="term" value="C:mitochondrion"/>
    <property type="evidence" value="ECO:0007669"/>
    <property type="project" value="UniProtKB-ARBA"/>
</dbReference>
<dbReference type="NCBIfam" id="TIGR00398">
    <property type="entry name" value="metG"/>
    <property type="match status" value="1"/>
</dbReference>
<evidence type="ECO:0000313" key="14">
    <source>
        <dbReference type="Proteomes" id="UP000078200"/>
    </source>
</evidence>
<evidence type="ECO:0000256" key="8">
    <source>
        <dbReference type="ARBA" id="ARBA00030331"/>
    </source>
</evidence>
<dbReference type="VEuPathDB" id="VectorBase:GAUT036036"/>
<dbReference type="AlphaFoldDB" id="A0A1A9VG17"/>
<feature type="compositionally biased region" description="Basic and acidic residues" evidence="11">
    <location>
        <begin position="587"/>
        <end position="601"/>
    </location>
</feature>
<dbReference type="Pfam" id="PF09334">
    <property type="entry name" value="tRNA-synt_1g"/>
    <property type="match status" value="1"/>
</dbReference>
<dbReference type="InterPro" id="IPR015413">
    <property type="entry name" value="Methionyl/Leucyl_tRNA_Synth"/>
</dbReference>
<organism evidence="13 14">
    <name type="scientific">Glossina austeni</name>
    <name type="common">Savannah tsetse fly</name>
    <dbReference type="NCBI Taxonomy" id="7395"/>
    <lineage>
        <taxon>Eukaryota</taxon>
        <taxon>Metazoa</taxon>
        <taxon>Ecdysozoa</taxon>
        <taxon>Arthropoda</taxon>
        <taxon>Hexapoda</taxon>
        <taxon>Insecta</taxon>
        <taxon>Pterygota</taxon>
        <taxon>Neoptera</taxon>
        <taxon>Endopterygota</taxon>
        <taxon>Diptera</taxon>
        <taxon>Brachycera</taxon>
        <taxon>Muscomorpha</taxon>
        <taxon>Hippoboscoidea</taxon>
        <taxon>Glossinidae</taxon>
        <taxon>Glossina</taxon>
    </lineage>
</organism>
<evidence type="ECO:0000256" key="7">
    <source>
        <dbReference type="ARBA" id="ARBA00026124"/>
    </source>
</evidence>
<evidence type="ECO:0000256" key="11">
    <source>
        <dbReference type="SAM" id="MobiDB-lite"/>
    </source>
</evidence>
<evidence type="ECO:0000256" key="6">
    <source>
        <dbReference type="ARBA" id="ARBA00023146"/>
    </source>
</evidence>
<evidence type="ECO:0000256" key="1">
    <source>
        <dbReference type="ARBA" id="ARBA00012838"/>
    </source>
</evidence>
<dbReference type="STRING" id="7395.A0A1A9VG17"/>
<keyword evidence="5 10" id="KW-0648">Protein biosynthesis</keyword>
<dbReference type="FunFam" id="2.170.220.10:FF:000001">
    <property type="entry name" value="methionine--tRNA ligase, mitochondrial"/>
    <property type="match status" value="1"/>
</dbReference>
<dbReference type="Gene3D" id="2.170.220.10">
    <property type="match status" value="1"/>
</dbReference>
<keyword evidence="4 10" id="KW-0067">ATP-binding</keyword>
<dbReference type="PANTHER" id="PTHR43326:SF1">
    <property type="entry name" value="METHIONINE--TRNA LIGASE, MITOCHONDRIAL"/>
    <property type="match status" value="1"/>
</dbReference>
<feature type="region of interest" description="Disordered" evidence="11">
    <location>
        <begin position="587"/>
        <end position="613"/>
    </location>
</feature>
<name>A0A1A9VG17_GLOAU</name>
<dbReference type="SUPFAM" id="SSF52374">
    <property type="entry name" value="Nucleotidylyl transferase"/>
    <property type="match status" value="1"/>
</dbReference>
<keyword evidence="3 10" id="KW-0547">Nucleotide-binding</keyword>
<dbReference type="SUPFAM" id="SSF47323">
    <property type="entry name" value="Anticodon-binding domain of a subclass of class I aminoacyl-tRNA synthetases"/>
    <property type="match status" value="1"/>
</dbReference>
<feature type="domain" description="Methionyl/Leucyl tRNA synthetase" evidence="12">
    <location>
        <begin position="38"/>
        <end position="400"/>
    </location>
</feature>
<dbReference type="GO" id="GO:0005524">
    <property type="term" value="F:ATP binding"/>
    <property type="evidence" value="ECO:0007669"/>
    <property type="project" value="UniProtKB-KW"/>
</dbReference>
<dbReference type="EC" id="6.1.1.10" evidence="1"/>
<dbReference type="CDD" id="cd00814">
    <property type="entry name" value="MetRS_core"/>
    <property type="match status" value="1"/>
</dbReference>
<comment type="catalytic activity">
    <reaction evidence="9">
        <text>tRNA(Met) + L-methionine + ATP = L-methionyl-tRNA(Met) + AMP + diphosphate</text>
        <dbReference type="Rhea" id="RHEA:13481"/>
        <dbReference type="Rhea" id="RHEA-COMP:9667"/>
        <dbReference type="Rhea" id="RHEA-COMP:9698"/>
        <dbReference type="ChEBI" id="CHEBI:30616"/>
        <dbReference type="ChEBI" id="CHEBI:33019"/>
        <dbReference type="ChEBI" id="CHEBI:57844"/>
        <dbReference type="ChEBI" id="CHEBI:78442"/>
        <dbReference type="ChEBI" id="CHEBI:78530"/>
        <dbReference type="ChEBI" id="CHEBI:456215"/>
        <dbReference type="EC" id="6.1.1.10"/>
    </reaction>
</comment>
<dbReference type="Gene3D" id="1.10.730.10">
    <property type="entry name" value="Isoleucyl-tRNA Synthetase, Domain 1"/>
    <property type="match status" value="1"/>
</dbReference>
<dbReference type="Gene3D" id="3.40.50.620">
    <property type="entry name" value="HUPs"/>
    <property type="match status" value="1"/>
</dbReference>
<evidence type="ECO:0000256" key="9">
    <source>
        <dbReference type="ARBA" id="ARBA00047364"/>
    </source>
</evidence>
<dbReference type="InterPro" id="IPR009080">
    <property type="entry name" value="tRNAsynth_Ia_anticodon-bd"/>
</dbReference>
<accession>A0A1A9VG17</accession>
<evidence type="ECO:0000256" key="4">
    <source>
        <dbReference type="ARBA" id="ARBA00022840"/>
    </source>
</evidence>
<dbReference type="GO" id="GO:0004825">
    <property type="term" value="F:methionine-tRNA ligase activity"/>
    <property type="evidence" value="ECO:0007669"/>
    <property type="project" value="UniProtKB-EC"/>
</dbReference>
<dbReference type="Proteomes" id="UP000078200">
    <property type="component" value="Unassembled WGS sequence"/>
</dbReference>
<evidence type="ECO:0000313" key="13">
    <source>
        <dbReference type="EnsemblMetazoa" id="GAUT036036-PA"/>
    </source>
</evidence>
<proteinExistence type="inferred from homology"/>
<evidence type="ECO:0000256" key="5">
    <source>
        <dbReference type="ARBA" id="ARBA00022917"/>
    </source>
</evidence>
<sequence length="613" mass="70870">MPIFVQFKRNFNLIMLGQKVKLLKIALRTYSKKLAGNFYVTTPIFYVNGAPHIGHLYSACLADAISRYQRLLCLENSGITRLSTGTDEHGTKIDRAASASKAPVMDYCTKMSHLFAEVFREASVQHCDFIRTTEQRHEKAVHHFWNTLFERDTIYLNQYNGWYCVADETFITNNQLRLDEQSGARYSLESGHSVEWTEEENYMFRLSKFQADILYWLQQGNRVRPVKFEKILMDMLNEPLLDISISRPINRVSWALPVPNDPTQTIYVWFDALVNYLTSVGYPDGKYTEFWAPNVQVIGKDILKFHGIYWPAFLIAAGMEPPRQLYVHSHWTVDGQKMSKSKNNVIDPTIAAKTYTMEGLRYFLLREGTAHSDANYCSVKAMRILNAELADTLGNLLSRVCSKALNPRQVYPRFHTAQLREILKTNNGRQLRDVLQQFEAKCTQHFNDGNFYMGADLIMSTLHAANRFLEFSRPWELKLKISDVDIDKRLTLPMPQCDENCLKLETIIAMTMDTLRVCGIALQPLVPSLSTLLLDKLRVPYDQRKWRNLNHHFVQVAEGALEPPLEVCLNRTHLILFRRLTPKEDDHVEPKLAKMKEPEKCKKSKRKTKNVVS</sequence>
<reference evidence="13" key="1">
    <citation type="submission" date="2020-05" db="UniProtKB">
        <authorList>
            <consortium name="EnsemblMetazoa"/>
        </authorList>
    </citation>
    <scope>IDENTIFICATION</scope>
    <source>
        <strain evidence="13">TTRI</strain>
    </source>
</reference>
<dbReference type="InterPro" id="IPR023457">
    <property type="entry name" value="Met-tRNA_synth_2"/>
</dbReference>
<comment type="similarity">
    <text evidence="10">Belongs to the class-I aminoacyl-tRNA synthetase family.</text>
</comment>
<dbReference type="InterPro" id="IPR033911">
    <property type="entry name" value="MetRS_core"/>
</dbReference>
<evidence type="ECO:0000259" key="12">
    <source>
        <dbReference type="Pfam" id="PF09334"/>
    </source>
</evidence>
<dbReference type="InterPro" id="IPR014758">
    <property type="entry name" value="Met-tRNA_synth"/>
</dbReference>
<dbReference type="EnsemblMetazoa" id="GAUT036036-RA">
    <property type="protein sequence ID" value="GAUT036036-PA"/>
    <property type="gene ID" value="GAUT036036"/>
</dbReference>
<feature type="compositionally biased region" description="Basic residues" evidence="11">
    <location>
        <begin position="602"/>
        <end position="613"/>
    </location>
</feature>
<keyword evidence="6 10" id="KW-0030">Aminoacyl-tRNA synthetase</keyword>
<dbReference type="PANTHER" id="PTHR43326">
    <property type="entry name" value="METHIONYL-TRNA SYNTHETASE"/>
    <property type="match status" value="1"/>
</dbReference>
<protein>
    <recommendedName>
        <fullName evidence="7">Methionine--tRNA ligase, mitochondrial</fullName>
        <ecNumber evidence="1">6.1.1.10</ecNumber>
    </recommendedName>
    <alternativeName>
        <fullName evidence="8">Mitochondrial methionyl-tRNA synthetase</fullName>
    </alternativeName>
</protein>
<evidence type="ECO:0000256" key="10">
    <source>
        <dbReference type="RuleBase" id="RU363039"/>
    </source>
</evidence>
<dbReference type="GO" id="GO:0006431">
    <property type="term" value="P:methionyl-tRNA aminoacylation"/>
    <property type="evidence" value="ECO:0007669"/>
    <property type="project" value="InterPro"/>
</dbReference>